<dbReference type="RefSeq" id="WP_057419243.1">
    <property type="nucleotide sequence ID" value="NZ_LJPT01000176.1"/>
</dbReference>
<reference evidence="1 2" key="1">
    <citation type="submission" date="2015-09" db="EMBL/GenBank/DDBJ databases">
        <title>Genome announcement of multiple Pseudomonas syringae strains.</title>
        <authorList>
            <person name="Thakur S."/>
            <person name="Wang P.W."/>
            <person name="Gong Y."/>
            <person name="Weir B.S."/>
            <person name="Guttman D.S."/>
        </authorList>
    </citation>
    <scope>NUCLEOTIDE SEQUENCE [LARGE SCALE GENOMIC DNA]</scope>
    <source>
        <strain evidence="1 2">ICMP4303</strain>
    </source>
</reference>
<accession>A0A0P9JLN7</accession>
<sequence length="484" mass="54836">MSVLEKLLETRVRESKGIEADLVSLSKEIFELVLDQNILFELLPENLHVIAEPLTEIHLPMAGNTRMNNKGEFYKKKAVLLHDGITAAGSSAHNYIYKTKGLRAYIFEDGHVCIITPYALIDDRGFVLANEIWDGIGEFSISRLNNVSPLIELFETIQSHDNESFRKACISAGLIRMITNIKKPFKKDYCLEYLLTPPDVDFLSDFSTDMRQALWDIALSHNFEKHVGTEWQSNAMELLVEMHIAPTPTQIISYINRLRHNKSLDTQQLAERIDALERNLTGSINNISQELRNPAFWKEVFNNNTSLTSKTINTLKGNYTAQNLKLVIIDMLNIFKNQIENRGLWKELWLDEKPRSEKTVQNLFFSMASVFCEAYDLDITPEANSGNGPVDFKISTGNACKLVIEFKLSTNGAALHGYDTQLEIYKRGDNTDQGIFVLINVGSLGNTLTKLNAIKRQFDTEGFPASDIFYIDGMPKASASKRKH</sequence>
<evidence type="ECO:0000313" key="1">
    <source>
        <dbReference type="EMBL" id="KPW43549.1"/>
    </source>
</evidence>
<proteinExistence type="predicted"/>
<dbReference type="PATRIC" id="fig|251702.3.peg.5648"/>
<dbReference type="EMBL" id="LJPT01000176">
    <property type="protein sequence ID" value="KPW43549.1"/>
    <property type="molecule type" value="Genomic_DNA"/>
</dbReference>
<dbReference type="Proteomes" id="UP000050425">
    <property type="component" value="Unassembled WGS sequence"/>
</dbReference>
<gene>
    <name evidence="1" type="ORF">ALO88_04255</name>
</gene>
<name>A0A0P9JLN7_9PSED</name>
<protein>
    <submittedName>
        <fullName evidence="1">Uncharacterized protein</fullName>
    </submittedName>
</protein>
<dbReference type="AlphaFoldDB" id="A0A0P9JLN7"/>
<comment type="caution">
    <text evidence="1">The sequence shown here is derived from an EMBL/GenBank/DDBJ whole genome shotgun (WGS) entry which is preliminary data.</text>
</comment>
<evidence type="ECO:0000313" key="2">
    <source>
        <dbReference type="Proteomes" id="UP000050425"/>
    </source>
</evidence>
<organism evidence="1 2">
    <name type="scientific">Pseudomonas syringae pv. antirrhini</name>
    <dbReference type="NCBI Taxonomy" id="251702"/>
    <lineage>
        <taxon>Bacteria</taxon>
        <taxon>Pseudomonadati</taxon>
        <taxon>Pseudomonadota</taxon>
        <taxon>Gammaproteobacteria</taxon>
        <taxon>Pseudomonadales</taxon>
        <taxon>Pseudomonadaceae</taxon>
        <taxon>Pseudomonas</taxon>
    </lineage>
</organism>